<dbReference type="STRING" id="631454.N177_0119"/>
<dbReference type="SMART" id="SM00419">
    <property type="entry name" value="HTH_CRP"/>
    <property type="match status" value="1"/>
</dbReference>
<dbReference type="CDD" id="cd00092">
    <property type="entry name" value="HTH_CRP"/>
    <property type="match status" value="1"/>
</dbReference>
<accession>V4RWP5</accession>
<dbReference type="GO" id="GO:0003677">
    <property type="term" value="F:DNA binding"/>
    <property type="evidence" value="ECO:0007669"/>
    <property type="project" value="UniProtKB-KW"/>
</dbReference>
<dbReference type="InterPro" id="IPR050397">
    <property type="entry name" value="Env_Response_Regulators"/>
</dbReference>
<dbReference type="Gene3D" id="1.10.10.10">
    <property type="entry name" value="Winged helix-like DNA-binding domain superfamily/Winged helix DNA-binding domain"/>
    <property type="match status" value="1"/>
</dbReference>
<dbReference type="InterPro" id="IPR036390">
    <property type="entry name" value="WH_DNA-bd_sf"/>
</dbReference>
<dbReference type="SMART" id="SM00100">
    <property type="entry name" value="cNMP"/>
    <property type="match status" value="1"/>
</dbReference>
<name>V4RWP5_9HYPH</name>
<dbReference type="PATRIC" id="fig|631454.5.peg.118"/>
<feature type="compositionally biased region" description="Basic and acidic residues" evidence="4">
    <location>
        <begin position="1"/>
        <end position="10"/>
    </location>
</feature>
<dbReference type="Pfam" id="PF13545">
    <property type="entry name" value="HTH_Crp_2"/>
    <property type="match status" value="1"/>
</dbReference>
<dbReference type="InterPro" id="IPR018490">
    <property type="entry name" value="cNMP-bd_dom_sf"/>
</dbReference>
<evidence type="ECO:0000256" key="3">
    <source>
        <dbReference type="ARBA" id="ARBA00023163"/>
    </source>
</evidence>
<dbReference type="PANTHER" id="PTHR24567:SF68">
    <property type="entry name" value="DNA-BINDING TRANSCRIPTIONAL DUAL REGULATOR CRP"/>
    <property type="match status" value="1"/>
</dbReference>
<dbReference type="PANTHER" id="PTHR24567">
    <property type="entry name" value="CRP FAMILY TRANSCRIPTIONAL REGULATORY PROTEIN"/>
    <property type="match status" value="1"/>
</dbReference>
<dbReference type="EMBL" id="AWXZ01000005">
    <property type="protein sequence ID" value="ESR27425.1"/>
    <property type="molecule type" value="Genomic_DNA"/>
</dbReference>
<evidence type="ECO:0000259" key="5">
    <source>
        <dbReference type="PROSITE" id="PS50042"/>
    </source>
</evidence>
<dbReference type="GO" id="GO:0003700">
    <property type="term" value="F:DNA-binding transcription factor activity"/>
    <property type="evidence" value="ECO:0007669"/>
    <property type="project" value="TreeGrafter"/>
</dbReference>
<dbReference type="InterPro" id="IPR014710">
    <property type="entry name" value="RmlC-like_jellyroll"/>
</dbReference>
<feature type="domain" description="Cyclic nucleotide-binding" evidence="5">
    <location>
        <begin position="42"/>
        <end position="136"/>
    </location>
</feature>
<proteinExistence type="predicted"/>
<dbReference type="CDD" id="cd00038">
    <property type="entry name" value="CAP_ED"/>
    <property type="match status" value="1"/>
</dbReference>
<evidence type="ECO:0000313" key="7">
    <source>
        <dbReference type="EMBL" id="ESR27425.1"/>
    </source>
</evidence>
<gene>
    <name evidence="7" type="ORF">N177_0119</name>
</gene>
<feature type="domain" description="HTH crp-type" evidence="6">
    <location>
        <begin position="176"/>
        <end position="249"/>
    </location>
</feature>
<dbReference type="GO" id="GO:0005829">
    <property type="term" value="C:cytosol"/>
    <property type="evidence" value="ECO:0007669"/>
    <property type="project" value="TreeGrafter"/>
</dbReference>
<evidence type="ECO:0000256" key="1">
    <source>
        <dbReference type="ARBA" id="ARBA00023015"/>
    </source>
</evidence>
<keyword evidence="8" id="KW-1185">Reference proteome</keyword>
<dbReference type="SUPFAM" id="SSF46785">
    <property type="entry name" value="Winged helix' DNA-binding domain"/>
    <property type="match status" value="1"/>
</dbReference>
<dbReference type="Gene3D" id="2.60.120.10">
    <property type="entry name" value="Jelly Rolls"/>
    <property type="match status" value="1"/>
</dbReference>
<dbReference type="Proteomes" id="UP000017819">
    <property type="component" value="Unassembled WGS sequence"/>
</dbReference>
<protein>
    <submittedName>
        <fullName evidence="7">Transcriptional regulator, Crp/Fnr family</fullName>
    </submittedName>
</protein>
<sequence>MNMKIQHEDPPAAGGGAGSPRPVTSAVFLSEEPSGLNEGASFLQKLSEPELSALREAGTPRQVCAGAGVFHQGDAHSGIWLIERGVVRTFYVSPAGREITLALWTAGHFVGGPEVFGGGTHIWSADAQEDCELLYLTGGRIRGLAETMPRFAICLIEGLVAKGKCYSALVQMLGTRSVTERLAHLLLIFADTSGRPEGNRLVIERKLTHDQLANIVGATRQWVTMTLDKFQKRGLISVGRQQIVVENYDLLRAEARA</sequence>
<dbReference type="PROSITE" id="PS51063">
    <property type="entry name" value="HTH_CRP_2"/>
    <property type="match status" value="1"/>
</dbReference>
<keyword evidence="3" id="KW-0804">Transcription</keyword>
<dbReference type="InterPro" id="IPR036388">
    <property type="entry name" value="WH-like_DNA-bd_sf"/>
</dbReference>
<reference evidence="7 8" key="1">
    <citation type="journal article" date="2014" name="Genome Announc.">
        <title>Draft Genome Sequence of Lutibaculum baratangense Strain AMV1T, Isolated from a Mud Volcano in Andamans, India.</title>
        <authorList>
            <person name="Singh A."/>
            <person name="Sreenivas A."/>
            <person name="Sathyanarayana Reddy G."/>
            <person name="Pinnaka A.K."/>
            <person name="Shivaji S."/>
        </authorList>
    </citation>
    <scope>NUCLEOTIDE SEQUENCE [LARGE SCALE GENOMIC DNA]</scope>
    <source>
        <strain evidence="7 8">AMV1</strain>
    </source>
</reference>
<evidence type="ECO:0000313" key="8">
    <source>
        <dbReference type="Proteomes" id="UP000017819"/>
    </source>
</evidence>
<dbReference type="SUPFAM" id="SSF51206">
    <property type="entry name" value="cAMP-binding domain-like"/>
    <property type="match status" value="1"/>
</dbReference>
<evidence type="ECO:0000256" key="4">
    <source>
        <dbReference type="SAM" id="MobiDB-lite"/>
    </source>
</evidence>
<dbReference type="InterPro" id="IPR000595">
    <property type="entry name" value="cNMP-bd_dom"/>
</dbReference>
<feature type="region of interest" description="Disordered" evidence="4">
    <location>
        <begin position="1"/>
        <end position="24"/>
    </location>
</feature>
<dbReference type="Pfam" id="PF00027">
    <property type="entry name" value="cNMP_binding"/>
    <property type="match status" value="1"/>
</dbReference>
<keyword evidence="2" id="KW-0238">DNA-binding</keyword>
<dbReference type="InterPro" id="IPR012318">
    <property type="entry name" value="HTH_CRP"/>
</dbReference>
<dbReference type="AlphaFoldDB" id="V4RWP5"/>
<evidence type="ECO:0000259" key="6">
    <source>
        <dbReference type="PROSITE" id="PS51063"/>
    </source>
</evidence>
<dbReference type="PROSITE" id="PS50042">
    <property type="entry name" value="CNMP_BINDING_3"/>
    <property type="match status" value="1"/>
</dbReference>
<comment type="caution">
    <text evidence="7">The sequence shown here is derived from an EMBL/GenBank/DDBJ whole genome shotgun (WGS) entry which is preliminary data.</text>
</comment>
<dbReference type="eggNOG" id="COG0664">
    <property type="taxonomic scope" value="Bacteria"/>
</dbReference>
<keyword evidence="1" id="KW-0805">Transcription regulation</keyword>
<evidence type="ECO:0000256" key="2">
    <source>
        <dbReference type="ARBA" id="ARBA00023125"/>
    </source>
</evidence>
<organism evidence="7 8">
    <name type="scientific">Lutibaculum baratangense AMV1</name>
    <dbReference type="NCBI Taxonomy" id="631454"/>
    <lineage>
        <taxon>Bacteria</taxon>
        <taxon>Pseudomonadati</taxon>
        <taxon>Pseudomonadota</taxon>
        <taxon>Alphaproteobacteria</taxon>
        <taxon>Hyphomicrobiales</taxon>
        <taxon>Tepidamorphaceae</taxon>
        <taxon>Lutibaculum</taxon>
    </lineage>
</organism>